<sequence>MKVKRTIASIPKRSAAETWRAIRELITGTDSVDADTLVAAASVMESLIADEHPTSVPIVVKGVGSRLVIYCLYGEDAMEADLEVEKLTWNPTAGNWVMTAPTDVDDVKWMNDTLAKRCSRITVHDVNATVDEADENSTATAKSLTVNWGAIE</sequence>
<gene>
    <name evidence="1" type="ORF">pC5.8d_772</name>
</gene>
<proteinExistence type="predicted"/>
<geneLocation type="plasmid" evidence="1">
    <name>pColt5.8d</name>
</geneLocation>
<keyword evidence="1" id="KW-0614">Plasmid</keyword>
<dbReference type="AlphaFoldDB" id="A0A7S5DS34"/>
<dbReference type="EMBL" id="MK318974">
    <property type="protein sequence ID" value="QCL10075.1"/>
    <property type="molecule type" value="Genomic_DNA"/>
</dbReference>
<reference evidence="1" key="1">
    <citation type="submission" date="2018-12" db="EMBL/GenBank/DDBJ databases">
        <title>Three Rhizobium rhizogenes strains isolated from the same crown gall tumor carry diverse plasmids.</title>
        <authorList>
            <person name="Pulawska J."/>
            <person name="Kuzmanovic N."/>
        </authorList>
    </citation>
    <scope>NUCLEOTIDE SEQUENCE</scope>
    <source>
        <strain evidence="1">Colt5.8</strain>
        <plasmid evidence="1">pColt5.8d</plasmid>
    </source>
</reference>
<protein>
    <submittedName>
        <fullName evidence="1">Uncharacterized protein</fullName>
    </submittedName>
</protein>
<name>A0A7S5DS34_RHIRH</name>
<accession>A0A7S5DS34</accession>
<organism evidence="1">
    <name type="scientific">Rhizobium rhizogenes</name>
    <name type="common">Agrobacterium rhizogenes</name>
    <dbReference type="NCBI Taxonomy" id="359"/>
    <lineage>
        <taxon>Bacteria</taxon>
        <taxon>Pseudomonadati</taxon>
        <taxon>Pseudomonadota</taxon>
        <taxon>Alphaproteobacteria</taxon>
        <taxon>Hyphomicrobiales</taxon>
        <taxon>Rhizobiaceae</taxon>
        <taxon>Rhizobium/Agrobacterium group</taxon>
        <taxon>Rhizobium</taxon>
    </lineage>
</organism>
<dbReference type="RefSeq" id="WP_200985170.1">
    <property type="nucleotide sequence ID" value="NZ_MK318974.1"/>
</dbReference>
<evidence type="ECO:0000313" key="1">
    <source>
        <dbReference type="EMBL" id="QCL10075.1"/>
    </source>
</evidence>